<dbReference type="SUPFAM" id="SSF48150">
    <property type="entry name" value="DNA-glycosylase"/>
    <property type="match status" value="1"/>
</dbReference>
<dbReference type="SUPFAM" id="SSF55945">
    <property type="entry name" value="TATA-box binding protein-like"/>
    <property type="match status" value="1"/>
</dbReference>
<dbReference type="GO" id="GO:0006289">
    <property type="term" value="P:nucleotide-excision repair"/>
    <property type="evidence" value="ECO:0007669"/>
    <property type="project" value="InterPro"/>
</dbReference>
<evidence type="ECO:0000259" key="10">
    <source>
        <dbReference type="SMART" id="SM00478"/>
    </source>
</evidence>
<dbReference type="PANTHER" id="PTHR10242:SF2">
    <property type="entry name" value="N-GLYCOSYLASE_DNA LYASE"/>
    <property type="match status" value="1"/>
</dbReference>
<keyword evidence="4" id="KW-0378">Hydrolase</keyword>
<evidence type="ECO:0000256" key="4">
    <source>
        <dbReference type="ARBA" id="ARBA00022801"/>
    </source>
</evidence>
<comment type="catalytic activity">
    <reaction evidence="9">
        <text>2'-deoxyribonucleotide-(2'-deoxyribose 5'-phosphate)-2'-deoxyribonucleotide-DNA = a 3'-end 2'-deoxyribonucleotide-(2,3-dehydro-2,3-deoxyribose 5'-phosphate)-DNA + a 5'-end 5'-phospho-2'-deoxyribonucleoside-DNA + H(+)</text>
        <dbReference type="Rhea" id="RHEA:66592"/>
        <dbReference type="Rhea" id="RHEA-COMP:13180"/>
        <dbReference type="Rhea" id="RHEA-COMP:16897"/>
        <dbReference type="Rhea" id="RHEA-COMP:17067"/>
        <dbReference type="ChEBI" id="CHEBI:15378"/>
        <dbReference type="ChEBI" id="CHEBI:136412"/>
        <dbReference type="ChEBI" id="CHEBI:157695"/>
        <dbReference type="ChEBI" id="CHEBI:167181"/>
        <dbReference type="EC" id="4.2.99.18"/>
    </reaction>
</comment>
<dbReference type="GO" id="GO:0006284">
    <property type="term" value="P:base-excision repair"/>
    <property type="evidence" value="ECO:0007669"/>
    <property type="project" value="InterPro"/>
</dbReference>
<dbReference type="EC" id="4.2.99.18" evidence="2"/>
<accession>Q2FPI5</accession>
<dbReference type="HOGENOM" id="CLU_027543_3_1_2"/>
<evidence type="ECO:0000313" key="11">
    <source>
        <dbReference type="EMBL" id="ABD40770.1"/>
    </source>
</evidence>
<dbReference type="RefSeq" id="WP_011448049.1">
    <property type="nucleotide sequence ID" value="NC_007796.1"/>
</dbReference>
<evidence type="ECO:0000256" key="6">
    <source>
        <dbReference type="ARBA" id="ARBA00023239"/>
    </source>
</evidence>
<dbReference type="InterPro" id="IPR052054">
    <property type="entry name" value="Oxidative_DNA_repair_enzyme"/>
</dbReference>
<dbReference type="SMART" id="SM00478">
    <property type="entry name" value="ENDO3c"/>
    <property type="match status" value="1"/>
</dbReference>
<evidence type="ECO:0000256" key="3">
    <source>
        <dbReference type="ARBA" id="ARBA00022763"/>
    </source>
</evidence>
<dbReference type="GO" id="GO:0008534">
    <property type="term" value="F:oxidized purine nucleobase lesion DNA N-glycosylase activity"/>
    <property type="evidence" value="ECO:0007669"/>
    <property type="project" value="InterPro"/>
</dbReference>
<dbReference type="InterPro" id="IPR003265">
    <property type="entry name" value="HhH-GPD_domain"/>
</dbReference>
<dbReference type="Proteomes" id="UP000001941">
    <property type="component" value="Chromosome"/>
</dbReference>
<dbReference type="PANTHER" id="PTHR10242">
    <property type="entry name" value="8-OXOGUANINE DNA GLYCOSYLASE"/>
    <property type="match status" value="1"/>
</dbReference>
<dbReference type="Gene3D" id="1.10.1670.10">
    <property type="entry name" value="Helix-hairpin-Helix base-excision DNA repair enzymes (C-terminal)"/>
    <property type="match status" value="1"/>
</dbReference>
<evidence type="ECO:0000256" key="5">
    <source>
        <dbReference type="ARBA" id="ARBA00023204"/>
    </source>
</evidence>
<dbReference type="EnsemblBacteria" id="ABD40770">
    <property type="protein sequence ID" value="ABD40770"/>
    <property type="gene ID" value="Mhun_1020"/>
</dbReference>
<keyword evidence="7" id="KW-0511">Multifunctional enzyme</keyword>
<sequence>MKSFSLTESQLPFDLDLSLSCGQIFGWKKTRDTWKGVHNGSIVTIRQKGILIEYDGLSQQDVIRFLGLSDPISDIIESIREHIIAYKGSPDRFFETRYSQSRGLRILRQHPWECLVSFICSANSNVSTIGKRINLILGRYGTSCTLFENTFPDPAVLSQCQEPELRECLTGYRAPYLIKTAQYIHEHPDFFHQVRKMEYHQAKDTLMNLPGVGPKVADCVLLFAFEHLNAVPVDIRIRKIIEDKYASLIHTDKSGKLPYDTIGGFCREYFGPYAGYAQQYLFATRDLEKGEVTRSAELP</sequence>
<dbReference type="Gene3D" id="1.10.340.30">
    <property type="entry name" value="Hypothetical protein, domain 2"/>
    <property type="match status" value="1"/>
</dbReference>
<dbReference type="GO" id="GO:0003684">
    <property type="term" value="F:damaged DNA binding"/>
    <property type="evidence" value="ECO:0007669"/>
    <property type="project" value="InterPro"/>
</dbReference>
<keyword evidence="12" id="KW-1185">Reference proteome</keyword>
<dbReference type="OrthoDB" id="14922at2157"/>
<keyword evidence="5" id="KW-0234">DNA repair</keyword>
<keyword evidence="3" id="KW-0227">DNA damage</keyword>
<evidence type="ECO:0000256" key="9">
    <source>
        <dbReference type="ARBA" id="ARBA00044632"/>
    </source>
</evidence>
<evidence type="ECO:0000256" key="2">
    <source>
        <dbReference type="ARBA" id="ARBA00012720"/>
    </source>
</evidence>
<dbReference type="Gene3D" id="3.30.310.260">
    <property type="match status" value="1"/>
</dbReference>
<dbReference type="KEGG" id="mhu:Mhun_1020"/>
<comment type="similarity">
    <text evidence="1">Belongs to the type-1 OGG1 family.</text>
</comment>
<dbReference type="STRING" id="323259.Mhun_1020"/>
<feature type="domain" description="HhH-GPD" evidence="10">
    <location>
        <begin position="120"/>
        <end position="286"/>
    </location>
</feature>
<dbReference type="InterPro" id="IPR011257">
    <property type="entry name" value="DNA_glycosylase"/>
</dbReference>
<evidence type="ECO:0000256" key="7">
    <source>
        <dbReference type="ARBA" id="ARBA00023268"/>
    </source>
</evidence>
<dbReference type="Pfam" id="PF07934">
    <property type="entry name" value="OGG_N"/>
    <property type="match status" value="1"/>
</dbReference>
<proteinExistence type="inferred from homology"/>
<name>Q2FPI5_METHJ</name>
<dbReference type="Pfam" id="PF00730">
    <property type="entry name" value="HhH-GPD"/>
    <property type="match status" value="1"/>
</dbReference>
<dbReference type="EMBL" id="CP000254">
    <property type="protein sequence ID" value="ABD40770.1"/>
    <property type="molecule type" value="Genomic_DNA"/>
</dbReference>
<dbReference type="GO" id="GO:0140078">
    <property type="term" value="F:class I DNA-(apurinic or apyrimidinic site) endonuclease activity"/>
    <property type="evidence" value="ECO:0007669"/>
    <property type="project" value="UniProtKB-EC"/>
</dbReference>
<keyword evidence="8" id="KW-0326">Glycosidase</keyword>
<keyword evidence="6" id="KW-0456">Lyase</keyword>
<dbReference type="InterPro" id="IPR023170">
    <property type="entry name" value="HhH_base_excis_C"/>
</dbReference>
<reference evidence="12" key="1">
    <citation type="journal article" date="2016" name="Stand. Genomic Sci.">
        <title>Complete genome sequence of Methanospirillum hungatei type strain JF1.</title>
        <authorList>
            <person name="Gunsalus R.P."/>
            <person name="Cook L.E."/>
            <person name="Crable B."/>
            <person name="Rohlin L."/>
            <person name="McDonald E."/>
            <person name="Mouttaki H."/>
            <person name="Sieber J.R."/>
            <person name="Poweleit N."/>
            <person name="Zhou H."/>
            <person name="Lapidus A.L."/>
            <person name="Daligault H.E."/>
            <person name="Land M."/>
            <person name="Gilna P."/>
            <person name="Ivanova N."/>
            <person name="Kyrpides N."/>
            <person name="Culley D.E."/>
            <person name="McInerney M.J."/>
        </authorList>
    </citation>
    <scope>NUCLEOTIDE SEQUENCE [LARGE SCALE GENOMIC DNA]</scope>
    <source>
        <strain evidence="12">ATCC 27890 / DSM 864 / NBRC 100397 / JF-1</strain>
    </source>
</reference>
<evidence type="ECO:0000256" key="1">
    <source>
        <dbReference type="ARBA" id="ARBA00010679"/>
    </source>
</evidence>
<gene>
    <name evidence="11" type="ordered locus">Mhun_1020</name>
</gene>
<protein>
    <recommendedName>
        <fullName evidence="2">DNA-(apurinic or apyrimidinic site) lyase</fullName>
        <ecNumber evidence="2">4.2.99.18</ecNumber>
    </recommendedName>
</protein>
<dbReference type="InParanoid" id="Q2FPI5"/>
<evidence type="ECO:0000256" key="8">
    <source>
        <dbReference type="ARBA" id="ARBA00023295"/>
    </source>
</evidence>
<dbReference type="AlphaFoldDB" id="Q2FPI5"/>
<evidence type="ECO:0000313" key="12">
    <source>
        <dbReference type="Proteomes" id="UP000001941"/>
    </source>
</evidence>
<organism evidence="11 12">
    <name type="scientific">Methanospirillum hungatei JF-1 (strain ATCC 27890 / DSM 864 / NBRC 100397 / JF-1)</name>
    <dbReference type="NCBI Taxonomy" id="323259"/>
    <lineage>
        <taxon>Archaea</taxon>
        <taxon>Methanobacteriati</taxon>
        <taxon>Methanobacteriota</taxon>
        <taxon>Stenosarchaea group</taxon>
        <taxon>Methanomicrobia</taxon>
        <taxon>Methanomicrobiales</taxon>
        <taxon>Methanospirillaceae</taxon>
        <taxon>Methanospirillum</taxon>
    </lineage>
</organism>
<dbReference type="InterPro" id="IPR012904">
    <property type="entry name" value="OGG_N"/>
</dbReference>
<dbReference type="CDD" id="cd00056">
    <property type="entry name" value="ENDO3c"/>
    <property type="match status" value="1"/>
</dbReference>
<dbReference type="eggNOG" id="arCOG00464">
    <property type="taxonomic scope" value="Archaea"/>
</dbReference>
<dbReference type="GeneID" id="3924788"/>